<name>A0A8I1SLD7_9BACI</name>
<reference evidence="1" key="1">
    <citation type="submission" date="2020-12" db="EMBL/GenBank/DDBJ databases">
        <title>PHA producing bacteria isolated from mangrove.</title>
        <authorList>
            <person name="Zheng W."/>
            <person name="Yu S."/>
            <person name="Huang Y."/>
        </authorList>
    </citation>
    <scope>NUCLEOTIDE SEQUENCE</scope>
    <source>
        <strain evidence="1">GN22-4</strain>
    </source>
</reference>
<dbReference type="EMBL" id="JAEMWV010000004">
    <property type="protein sequence ID" value="MBN8251627.1"/>
    <property type="molecule type" value="Genomic_DNA"/>
</dbReference>
<organism evidence="1 2">
    <name type="scientific">Priestia flexa</name>
    <dbReference type="NCBI Taxonomy" id="86664"/>
    <lineage>
        <taxon>Bacteria</taxon>
        <taxon>Bacillati</taxon>
        <taxon>Bacillota</taxon>
        <taxon>Bacilli</taxon>
        <taxon>Bacillales</taxon>
        <taxon>Bacillaceae</taxon>
        <taxon>Priestia</taxon>
    </lineage>
</organism>
<accession>A0A8I1SLD7</accession>
<dbReference type="InterPro" id="IPR007710">
    <property type="entry name" value="Nucleoside_deoxyribTrfase"/>
</dbReference>
<evidence type="ECO:0000313" key="1">
    <source>
        <dbReference type="EMBL" id="MBN8251627.1"/>
    </source>
</evidence>
<dbReference type="Gene3D" id="3.40.50.450">
    <property type="match status" value="1"/>
</dbReference>
<gene>
    <name evidence="1" type="ORF">JF537_08555</name>
</gene>
<keyword evidence="1" id="KW-0808">Transferase</keyword>
<dbReference type="AlphaFoldDB" id="A0A8I1SLD7"/>
<dbReference type="RefSeq" id="WP_206782473.1">
    <property type="nucleotide sequence ID" value="NZ_JAEMWV010000004.1"/>
</dbReference>
<dbReference type="Proteomes" id="UP000664578">
    <property type="component" value="Unassembled WGS sequence"/>
</dbReference>
<protein>
    <submittedName>
        <fullName evidence="1">Nucleoside 2-deoxyribosyltransferase</fullName>
    </submittedName>
</protein>
<sequence length="133" mass="15269">MNFYIASSFKNKGSVQRLAKLLEKQGHIHTYDWTKNERASSIQELKEIGQCEKDGVQRADLFILILPGGKGSHIEMGMAIAFEKKVYLYSENSGLNDLQNTSAFYHLDRVDKFMGTLEEFFHYLMKCEVATHV</sequence>
<evidence type="ECO:0000313" key="2">
    <source>
        <dbReference type="Proteomes" id="UP000664578"/>
    </source>
</evidence>
<dbReference type="GO" id="GO:0016740">
    <property type="term" value="F:transferase activity"/>
    <property type="evidence" value="ECO:0007669"/>
    <property type="project" value="UniProtKB-KW"/>
</dbReference>
<dbReference type="SUPFAM" id="SSF52309">
    <property type="entry name" value="N-(deoxy)ribosyltransferase-like"/>
    <property type="match status" value="1"/>
</dbReference>
<proteinExistence type="predicted"/>
<dbReference type="Pfam" id="PF05014">
    <property type="entry name" value="Nuc_deoxyrib_tr"/>
    <property type="match status" value="1"/>
</dbReference>
<comment type="caution">
    <text evidence="1">The sequence shown here is derived from an EMBL/GenBank/DDBJ whole genome shotgun (WGS) entry which is preliminary data.</text>
</comment>